<proteinExistence type="predicted"/>
<dbReference type="AlphaFoldDB" id="A0AAV9B3E3"/>
<dbReference type="PANTHER" id="PTHR33463">
    <property type="entry name" value="NB-ARC DOMAIN-CONTAINING PROTEIN-RELATED"/>
    <property type="match status" value="1"/>
</dbReference>
<dbReference type="InterPro" id="IPR050905">
    <property type="entry name" value="Plant_NBS-LRR"/>
</dbReference>
<dbReference type="PANTHER" id="PTHR33463:SF209">
    <property type="entry name" value="DISEASE RESISTANCE PROTEIN RPS2-LIKE"/>
    <property type="match status" value="1"/>
</dbReference>
<comment type="caution">
    <text evidence="2">The sequence shown here is derived from an EMBL/GenBank/DDBJ whole genome shotgun (WGS) entry which is preliminary data.</text>
</comment>
<evidence type="ECO:0000313" key="2">
    <source>
        <dbReference type="EMBL" id="KAK1271214.1"/>
    </source>
</evidence>
<name>A0AAV9B3E3_ACOGR</name>
<protein>
    <recommendedName>
        <fullName evidence="1">Disease resistance protein At4g27190-like leucine-rich repeats domain-containing protein</fullName>
    </recommendedName>
</protein>
<dbReference type="SUPFAM" id="SSF52047">
    <property type="entry name" value="RNI-like"/>
    <property type="match status" value="1"/>
</dbReference>
<evidence type="ECO:0000259" key="1">
    <source>
        <dbReference type="Pfam" id="PF23247"/>
    </source>
</evidence>
<dbReference type="InterPro" id="IPR057135">
    <property type="entry name" value="At4g27190-like_LRR"/>
</dbReference>
<reference evidence="2" key="2">
    <citation type="submission" date="2023-06" db="EMBL/GenBank/DDBJ databases">
        <authorList>
            <person name="Ma L."/>
            <person name="Liu K.-W."/>
            <person name="Li Z."/>
            <person name="Hsiao Y.-Y."/>
            <person name="Qi Y."/>
            <person name="Fu T."/>
            <person name="Tang G."/>
            <person name="Zhang D."/>
            <person name="Sun W.-H."/>
            <person name="Liu D.-K."/>
            <person name="Li Y."/>
            <person name="Chen G.-Z."/>
            <person name="Liu X.-D."/>
            <person name="Liao X.-Y."/>
            <person name="Jiang Y.-T."/>
            <person name="Yu X."/>
            <person name="Hao Y."/>
            <person name="Huang J."/>
            <person name="Zhao X.-W."/>
            <person name="Ke S."/>
            <person name="Chen Y.-Y."/>
            <person name="Wu W.-L."/>
            <person name="Hsu J.-L."/>
            <person name="Lin Y.-F."/>
            <person name="Huang M.-D."/>
            <person name="Li C.-Y."/>
            <person name="Huang L."/>
            <person name="Wang Z.-W."/>
            <person name="Zhao X."/>
            <person name="Zhong W.-Y."/>
            <person name="Peng D.-H."/>
            <person name="Ahmad S."/>
            <person name="Lan S."/>
            <person name="Zhang J.-S."/>
            <person name="Tsai W.-C."/>
            <person name="Van De Peer Y."/>
            <person name="Liu Z.-J."/>
        </authorList>
    </citation>
    <scope>NUCLEOTIDE SEQUENCE</scope>
    <source>
        <strain evidence="2">SCP</strain>
        <tissue evidence="2">Leaves</tissue>
    </source>
</reference>
<dbReference type="Pfam" id="PF23247">
    <property type="entry name" value="LRR_RPS2"/>
    <property type="match status" value="1"/>
</dbReference>
<reference evidence="2" key="1">
    <citation type="journal article" date="2023" name="Nat. Commun.">
        <title>Diploid and tetraploid genomes of Acorus and the evolution of monocots.</title>
        <authorList>
            <person name="Ma L."/>
            <person name="Liu K.W."/>
            <person name="Li Z."/>
            <person name="Hsiao Y.Y."/>
            <person name="Qi Y."/>
            <person name="Fu T."/>
            <person name="Tang G.D."/>
            <person name="Zhang D."/>
            <person name="Sun W.H."/>
            <person name="Liu D.K."/>
            <person name="Li Y."/>
            <person name="Chen G.Z."/>
            <person name="Liu X.D."/>
            <person name="Liao X.Y."/>
            <person name="Jiang Y.T."/>
            <person name="Yu X."/>
            <person name="Hao Y."/>
            <person name="Huang J."/>
            <person name="Zhao X.W."/>
            <person name="Ke S."/>
            <person name="Chen Y.Y."/>
            <person name="Wu W.L."/>
            <person name="Hsu J.L."/>
            <person name="Lin Y.F."/>
            <person name="Huang M.D."/>
            <person name="Li C.Y."/>
            <person name="Huang L."/>
            <person name="Wang Z.W."/>
            <person name="Zhao X."/>
            <person name="Zhong W.Y."/>
            <person name="Peng D.H."/>
            <person name="Ahmad S."/>
            <person name="Lan S."/>
            <person name="Zhang J.S."/>
            <person name="Tsai W.C."/>
            <person name="Van de Peer Y."/>
            <person name="Liu Z.J."/>
        </authorList>
    </citation>
    <scope>NUCLEOTIDE SEQUENCE</scope>
    <source>
        <strain evidence="2">SCP</strain>
    </source>
</reference>
<dbReference type="Gene3D" id="3.80.10.10">
    <property type="entry name" value="Ribonuclease Inhibitor"/>
    <property type="match status" value="2"/>
</dbReference>
<evidence type="ECO:0000313" key="3">
    <source>
        <dbReference type="Proteomes" id="UP001179952"/>
    </source>
</evidence>
<accession>A0AAV9B3E3</accession>
<gene>
    <name evidence="2" type="ORF">QJS04_geneDACA014130</name>
</gene>
<dbReference type="EMBL" id="JAUJYN010000005">
    <property type="protein sequence ID" value="KAK1271214.1"/>
    <property type="molecule type" value="Genomic_DNA"/>
</dbReference>
<dbReference type="Proteomes" id="UP001179952">
    <property type="component" value="Unassembled WGS sequence"/>
</dbReference>
<dbReference type="InterPro" id="IPR032675">
    <property type="entry name" value="LRR_dom_sf"/>
</dbReference>
<keyword evidence="3" id="KW-1185">Reference proteome</keyword>
<organism evidence="2 3">
    <name type="scientific">Acorus gramineus</name>
    <name type="common">Dwarf sweet flag</name>
    <dbReference type="NCBI Taxonomy" id="55184"/>
    <lineage>
        <taxon>Eukaryota</taxon>
        <taxon>Viridiplantae</taxon>
        <taxon>Streptophyta</taxon>
        <taxon>Embryophyta</taxon>
        <taxon>Tracheophyta</taxon>
        <taxon>Spermatophyta</taxon>
        <taxon>Magnoliopsida</taxon>
        <taxon>Liliopsida</taxon>
        <taxon>Acoraceae</taxon>
        <taxon>Acorus</taxon>
    </lineage>
</organism>
<sequence length="164" mass="19092">MEEAVFQNLEYLSLQYLLKLRSIWQGPKIGMGFTHLKTLIVGGCPELETIFSEEMIENLSCLEELRVFSCPKVKSIIMENHLTTMLQKLTFLVLFSLPELQTICEKVTEWTSLQVMYISNCPKLMKLPRSRSHTVRIIGKPEWWENLKDKGNINEKSKQIFLPV</sequence>
<feature type="domain" description="Disease resistance protein At4g27190-like leucine-rich repeats" evidence="1">
    <location>
        <begin position="5"/>
        <end position="70"/>
    </location>
</feature>